<dbReference type="EMBL" id="WWBZ02000033">
    <property type="protein sequence ID" value="KAF4306381.1"/>
    <property type="molecule type" value="Genomic_DNA"/>
</dbReference>
<evidence type="ECO:0000256" key="1">
    <source>
        <dbReference type="SAM" id="MobiDB-lite"/>
    </source>
</evidence>
<organism evidence="2 3">
    <name type="scientific">Botryosphaeria dothidea</name>
    <dbReference type="NCBI Taxonomy" id="55169"/>
    <lineage>
        <taxon>Eukaryota</taxon>
        <taxon>Fungi</taxon>
        <taxon>Dikarya</taxon>
        <taxon>Ascomycota</taxon>
        <taxon>Pezizomycotina</taxon>
        <taxon>Dothideomycetes</taxon>
        <taxon>Dothideomycetes incertae sedis</taxon>
        <taxon>Botryosphaeriales</taxon>
        <taxon>Botryosphaeriaceae</taxon>
        <taxon>Botryosphaeria</taxon>
    </lineage>
</organism>
<evidence type="ECO:0000313" key="2">
    <source>
        <dbReference type="EMBL" id="KAF4306381.1"/>
    </source>
</evidence>
<dbReference type="OrthoDB" id="3941413at2759"/>
<feature type="compositionally biased region" description="Low complexity" evidence="1">
    <location>
        <begin position="12"/>
        <end position="28"/>
    </location>
</feature>
<feature type="compositionally biased region" description="Polar residues" evidence="1">
    <location>
        <begin position="1"/>
        <end position="11"/>
    </location>
</feature>
<protein>
    <submittedName>
        <fullName evidence="2">Uncharacterized protein</fullName>
    </submittedName>
</protein>
<feature type="compositionally biased region" description="Acidic residues" evidence="1">
    <location>
        <begin position="60"/>
        <end position="69"/>
    </location>
</feature>
<name>A0A8H4IRY5_9PEZI</name>
<proteinExistence type="predicted"/>
<gene>
    <name evidence="2" type="ORF">GTA08_BOTSDO05506</name>
</gene>
<evidence type="ECO:0000313" key="3">
    <source>
        <dbReference type="Proteomes" id="UP000572817"/>
    </source>
</evidence>
<dbReference type="Proteomes" id="UP000572817">
    <property type="component" value="Unassembled WGS sequence"/>
</dbReference>
<sequence length="215" mass="23476">MATPMSDSGYMSSSPGDIDSSGGPTSPSRDCSSDNETTPKQHKRRQSGYIIVPASNEEKGNDEEDEEDHENITLSRRSSISAVSDTLGDEEERARPKLQRSRQMSFITLSQDEIDSIREQEREDAYYARVTDDSATGFGAELLHSAGAAIQGVVSNALEKARGTGSTVPEPAECGCPCFNYPDNGWRHCPFLEHKLKEAAKRGIVLGAEEDKDMV</sequence>
<accession>A0A8H4IRY5</accession>
<reference evidence="2" key="1">
    <citation type="submission" date="2020-04" db="EMBL/GenBank/DDBJ databases">
        <title>Genome Assembly and Annotation of Botryosphaeria dothidea sdau 11-99, a Latent Pathogen of Apple Fruit Ring Rot in China.</title>
        <authorList>
            <person name="Yu C."/>
            <person name="Diao Y."/>
            <person name="Lu Q."/>
            <person name="Zhao J."/>
            <person name="Cui S."/>
            <person name="Peng C."/>
            <person name="He B."/>
            <person name="Liu H."/>
        </authorList>
    </citation>
    <scope>NUCLEOTIDE SEQUENCE [LARGE SCALE GENOMIC DNA]</scope>
    <source>
        <strain evidence="2">Sdau11-99</strain>
    </source>
</reference>
<keyword evidence="3" id="KW-1185">Reference proteome</keyword>
<comment type="caution">
    <text evidence="2">The sequence shown here is derived from an EMBL/GenBank/DDBJ whole genome shotgun (WGS) entry which is preliminary data.</text>
</comment>
<feature type="region of interest" description="Disordered" evidence="1">
    <location>
        <begin position="1"/>
        <end position="99"/>
    </location>
</feature>
<dbReference type="AlphaFoldDB" id="A0A8H4IRY5"/>
<feature type="compositionally biased region" description="Polar residues" evidence="1">
    <location>
        <begin position="72"/>
        <end position="84"/>
    </location>
</feature>